<dbReference type="InterPro" id="IPR002589">
    <property type="entry name" value="Macro_dom"/>
</dbReference>
<feature type="region of interest" description="Disordered" evidence="1">
    <location>
        <begin position="159"/>
        <end position="223"/>
    </location>
</feature>
<accession>A0A518B2G0</accession>
<keyword evidence="4" id="KW-1185">Reference proteome</keyword>
<evidence type="ECO:0000313" key="4">
    <source>
        <dbReference type="Proteomes" id="UP000317093"/>
    </source>
</evidence>
<dbReference type="InterPro" id="IPR043472">
    <property type="entry name" value="Macro_dom-like"/>
</dbReference>
<sequence length="223" mass="24459">MSDLHFTTDRLVIQDVDAIVHPWSRNLLPSWLTFRKGIAKEIASCGGDQPFRELACAGSLEEGEAFVTSAGRLPMRGIVHVAVLGIFGSLLEDAIGEATQNAIKAAEEHGFMSLAFPCFGEAGGEAAKKRSVEVMLTAIKELQPIIAITIVGYELKRSSGESAKPKNSKRTSAISEEIRRASSGERRPTSSERRRPKRTDQSPSSDEFPIDEYVPRKKGRYEP</sequence>
<dbReference type="Gene3D" id="3.40.220.10">
    <property type="entry name" value="Leucine Aminopeptidase, subunit E, domain 1"/>
    <property type="match status" value="1"/>
</dbReference>
<dbReference type="EMBL" id="CP036279">
    <property type="protein sequence ID" value="QDU61181.1"/>
    <property type="molecule type" value="Genomic_DNA"/>
</dbReference>
<dbReference type="PROSITE" id="PS51154">
    <property type="entry name" value="MACRO"/>
    <property type="match status" value="1"/>
</dbReference>
<evidence type="ECO:0000313" key="3">
    <source>
        <dbReference type="EMBL" id="QDU61181.1"/>
    </source>
</evidence>
<evidence type="ECO:0000256" key="1">
    <source>
        <dbReference type="SAM" id="MobiDB-lite"/>
    </source>
</evidence>
<organism evidence="3 4">
    <name type="scientific">Kolteria novifilia</name>
    <dbReference type="NCBI Taxonomy" id="2527975"/>
    <lineage>
        <taxon>Bacteria</taxon>
        <taxon>Pseudomonadati</taxon>
        <taxon>Planctomycetota</taxon>
        <taxon>Planctomycetia</taxon>
        <taxon>Kolteriales</taxon>
        <taxon>Kolteriaceae</taxon>
        <taxon>Kolteria</taxon>
    </lineage>
</organism>
<dbReference type="Pfam" id="PF01661">
    <property type="entry name" value="Macro"/>
    <property type="match status" value="1"/>
</dbReference>
<dbReference type="SUPFAM" id="SSF52949">
    <property type="entry name" value="Macro domain-like"/>
    <property type="match status" value="1"/>
</dbReference>
<reference evidence="3 4" key="1">
    <citation type="submission" date="2019-02" db="EMBL/GenBank/DDBJ databases">
        <title>Deep-cultivation of Planctomycetes and their phenomic and genomic characterization uncovers novel biology.</title>
        <authorList>
            <person name="Wiegand S."/>
            <person name="Jogler M."/>
            <person name="Boedeker C."/>
            <person name="Pinto D."/>
            <person name="Vollmers J."/>
            <person name="Rivas-Marin E."/>
            <person name="Kohn T."/>
            <person name="Peeters S.H."/>
            <person name="Heuer A."/>
            <person name="Rast P."/>
            <person name="Oberbeckmann S."/>
            <person name="Bunk B."/>
            <person name="Jeske O."/>
            <person name="Meyerdierks A."/>
            <person name="Storesund J.E."/>
            <person name="Kallscheuer N."/>
            <person name="Luecker S."/>
            <person name="Lage O.M."/>
            <person name="Pohl T."/>
            <person name="Merkel B.J."/>
            <person name="Hornburger P."/>
            <person name="Mueller R.-W."/>
            <person name="Bruemmer F."/>
            <person name="Labrenz M."/>
            <person name="Spormann A.M."/>
            <person name="Op den Camp H."/>
            <person name="Overmann J."/>
            <person name="Amann R."/>
            <person name="Jetten M.S.M."/>
            <person name="Mascher T."/>
            <person name="Medema M.H."/>
            <person name="Devos D.P."/>
            <person name="Kaster A.-K."/>
            <person name="Ovreas L."/>
            <person name="Rohde M."/>
            <person name="Galperin M.Y."/>
            <person name="Jogler C."/>
        </authorList>
    </citation>
    <scope>NUCLEOTIDE SEQUENCE [LARGE SCALE GENOMIC DNA]</scope>
    <source>
        <strain evidence="3 4">Pan216</strain>
    </source>
</reference>
<feature type="domain" description="Macro" evidence="2">
    <location>
        <begin position="1"/>
        <end position="154"/>
    </location>
</feature>
<dbReference type="Proteomes" id="UP000317093">
    <property type="component" value="Chromosome"/>
</dbReference>
<evidence type="ECO:0000259" key="2">
    <source>
        <dbReference type="PROSITE" id="PS51154"/>
    </source>
</evidence>
<dbReference type="RefSeq" id="WP_419193465.1">
    <property type="nucleotide sequence ID" value="NZ_CP036279.1"/>
</dbReference>
<proteinExistence type="predicted"/>
<name>A0A518B2G0_9BACT</name>
<gene>
    <name evidence="3" type="ORF">Pan216_20350</name>
</gene>
<feature type="compositionally biased region" description="Basic and acidic residues" evidence="1">
    <location>
        <begin position="176"/>
        <end position="193"/>
    </location>
</feature>
<protein>
    <submittedName>
        <fullName evidence="3">RNase III inhibitor</fullName>
    </submittedName>
</protein>
<dbReference type="AlphaFoldDB" id="A0A518B2G0"/>
<dbReference type="KEGG" id="knv:Pan216_20350"/>